<dbReference type="Proteomes" id="UP000572907">
    <property type="component" value="Unassembled WGS sequence"/>
</dbReference>
<dbReference type="EMBL" id="JACHXE010000016">
    <property type="protein sequence ID" value="MBB3081759.1"/>
    <property type="molecule type" value="Genomic_DNA"/>
</dbReference>
<accession>A0A7W4ZZT2</accession>
<reference evidence="1 2" key="1">
    <citation type="submission" date="2020-08" db="EMBL/GenBank/DDBJ databases">
        <title>Genomic Encyclopedia of Type Strains, Phase III (KMG-III): the genomes of soil and plant-associated and newly described type strains.</title>
        <authorList>
            <person name="Whitman W."/>
        </authorList>
    </citation>
    <scope>NUCLEOTIDE SEQUENCE [LARGE SCALE GENOMIC DNA]</scope>
    <source>
        <strain evidence="1 2">CECT 3237</strain>
    </source>
</reference>
<gene>
    <name evidence="1" type="ORF">FHS41_008317</name>
</gene>
<name>A0A7W4ZZT2_9ACTN</name>
<evidence type="ECO:0000313" key="1">
    <source>
        <dbReference type="EMBL" id="MBB3081759.1"/>
    </source>
</evidence>
<organism evidence="1 2">
    <name type="scientific">Streptomyces violarus</name>
    <dbReference type="NCBI Taxonomy" id="67380"/>
    <lineage>
        <taxon>Bacteria</taxon>
        <taxon>Bacillati</taxon>
        <taxon>Actinomycetota</taxon>
        <taxon>Actinomycetes</taxon>
        <taxon>Kitasatosporales</taxon>
        <taxon>Streptomycetaceae</taxon>
        <taxon>Streptomyces</taxon>
    </lineage>
</organism>
<evidence type="ECO:0000313" key="2">
    <source>
        <dbReference type="Proteomes" id="UP000572907"/>
    </source>
</evidence>
<comment type="caution">
    <text evidence="1">The sequence shown here is derived from an EMBL/GenBank/DDBJ whole genome shotgun (WGS) entry which is preliminary data.</text>
</comment>
<dbReference type="AlphaFoldDB" id="A0A7W4ZZT2"/>
<proteinExistence type="predicted"/>
<protein>
    <submittedName>
        <fullName evidence="1">Uncharacterized protein</fullName>
    </submittedName>
</protein>
<keyword evidence="2" id="KW-1185">Reference proteome</keyword>
<sequence length="132" mass="15147">MEDLDQARGQLRVRRPGRLDHVVYLEELTMTLMTAWIIDRVQRWPDGTHPYLIVSNQSAVDDLHPQVSQEVIRTPFQRASISPDKLRNRLFDEARETADPVRLMRVFGVCSATATRYVAAAHPDKKIDPIQA</sequence>
<dbReference type="RefSeq" id="WP_184599835.1">
    <property type="nucleotide sequence ID" value="NZ_BMUP01000017.1"/>
</dbReference>